<dbReference type="OrthoDB" id="3176554at2"/>
<dbReference type="InterPro" id="IPR005119">
    <property type="entry name" value="LysR_subst-bd"/>
</dbReference>
<dbReference type="AlphaFoldDB" id="A0A7W4UQT5"/>
<sequence length="313" mass="35249">MTRRSNGVTLQQLHYFVEVAEERSISAAADVLYVAQPTMSAAMKDLETRVGRALLVRSARGVSLTTDGTEFLRYAKQVVEQMALLEQRYLGRPPSRRLLAVSAQHYSFAVDAFVRMVKGTGAPEYEFSLRETRTWEIIEDVRTLRSELGLLYRNDFNRNVIDKLLRDSGLVFHPLFLAQPHIFVSRRNPLASRKRATLDDLADLPRLTFDQGANNSFYFAEEILSTLSSKREIRVSDRATIFNLMIGLDGYTISTGIISDDLDPGIVAVPLDVDERIEIGWIGHSAIPLTEQAQRYLEEVRAVVEEAGVELLG</sequence>
<comment type="similarity">
    <text evidence="1">Belongs to the LysR transcriptional regulatory family.</text>
</comment>
<evidence type="ECO:0000256" key="1">
    <source>
        <dbReference type="ARBA" id="ARBA00009437"/>
    </source>
</evidence>
<dbReference type="InterPro" id="IPR000847">
    <property type="entry name" value="LysR_HTH_N"/>
</dbReference>
<dbReference type="InterPro" id="IPR036390">
    <property type="entry name" value="WH_DNA-bd_sf"/>
</dbReference>
<evidence type="ECO:0000256" key="4">
    <source>
        <dbReference type="ARBA" id="ARBA00023163"/>
    </source>
</evidence>
<evidence type="ECO:0000256" key="2">
    <source>
        <dbReference type="ARBA" id="ARBA00023015"/>
    </source>
</evidence>
<dbReference type="Proteomes" id="UP000545286">
    <property type="component" value="Unassembled WGS sequence"/>
</dbReference>
<dbReference type="CDD" id="cd05466">
    <property type="entry name" value="PBP2_LTTR_substrate"/>
    <property type="match status" value="1"/>
</dbReference>
<dbReference type="PANTHER" id="PTHR30346">
    <property type="entry name" value="TRANSCRIPTIONAL DUAL REGULATOR HCAR-RELATED"/>
    <property type="match status" value="1"/>
</dbReference>
<proteinExistence type="inferred from homology"/>
<evidence type="ECO:0000256" key="3">
    <source>
        <dbReference type="ARBA" id="ARBA00023125"/>
    </source>
</evidence>
<dbReference type="FunFam" id="1.10.10.10:FF:000001">
    <property type="entry name" value="LysR family transcriptional regulator"/>
    <property type="match status" value="1"/>
</dbReference>
<dbReference type="GO" id="GO:0032993">
    <property type="term" value="C:protein-DNA complex"/>
    <property type="evidence" value="ECO:0007669"/>
    <property type="project" value="TreeGrafter"/>
</dbReference>
<dbReference type="SUPFAM" id="SSF46785">
    <property type="entry name" value="Winged helix' DNA-binding domain"/>
    <property type="match status" value="1"/>
</dbReference>
<evidence type="ECO:0000313" key="6">
    <source>
        <dbReference type="EMBL" id="MBB2958914.1"/>
    </source>
</evidence>
<dbReference type="PROSITE" id="PS50931">
    <property type="entry name" value="HTH_LYSR"/>
    <property type="match status" value="1"/>
</dbReference>
<keyword evidence="7" id="KW-1185">Reference proteome</keyword>
<dbReference type="RefSeq" id="WP_068476601.1">
    <property type="nucleotide sequence ID" value="NZ_CZJS01000063.1"/>
</dbReference>
<accession>A0A7W4UQT5</accession>
<dbReference type="EMBL" id="JACHWJ010000005">
    <property type="protein sequence ID" value="MBB2958914.1"/>
    <property type="molecule type" value="Genomic_DNA"/>
</dbReference>
<keyword evidence="2" id="KW-0805">Transcription regulation</keyword>
<gene>
    <name evidence="6" type="ORF">FHX72_003066</name>
</gene>
<dbReference type="PANTHER" id="PTHR30346:SF0">
    <property type="entry name" value="HCA OPERON TRANSCRIPTIONAL ACTIVATOR HCAR"/>
    <property type="match status" value="1"/>
</dbReference>
<evidence type="ECO:0000313" key="7">
    <source>
        <dbReference type="Proteomes" id="UP000545286"/>
    </source>
</evidence>
<name>A0A7W4UQT5_9MICO</name>
<dbReference type="GO" id="GO:0003677">
    <property type="term" value="F:DNA binding"/>
    <property type="evidence" value="ECO:0007669"/>
    <property type="project" value="UniProtKB-KW"/>
</dbReference>
<comment type="caution">
    <text evidence="6">The sequence shown here is derived from an EMBL/GenBank/DDBJ whole genome shotgun (WGS) entry which is preliminary data.</text>
</comment>
<protein>
    <submittedName>
        <fullName evidence="6">DNA-binding transcriptional LysR family regulator</fullName>
    </submittedName>
</protein>
<dbReference type="Gene3D" id="1.10.10.10">
    <property type="entry name" value="Winged helix-like DNA-binding domain superfamily/Winged helix DNA-binding domain"/>
    <property type="match status" value="1"/>
</dbReference>
<organism evidence="6 7">
    <name type="scientific">Pseudoclavibacter helvolus</name>
    <dbReference type="NCBI Taxonomy" id="255205"/>
    <lineage>
        <taxon>Bacteria</taxon>
        <taxon>Bacillati</taxon>
        <taxon>Actinomycetota</taxon>
        <taxon>Actinomycetes</taxon>
        <taxon>Micrococcales</taxon>
        <taxon>Microbacteriaceae</taxon>
        <taxon>Pseudoclavibacter</taxon>
    </lineage>
</organism>
<reference evidence="6 7" key="1">
    <citation type="submission" date="2020-08" db="EMBL/GenBank/DDBJ databases">
        <title>Sequencing the genomes of 1000 actinobacteria strains.</title>
        <authorList>
            <person name="Klenk H.-P."/>
        </authorList>
    </citation>
    <scope>NUCLEOTIDE SEQUENCE [LARGE SCALE GENOMIC DNA]</scope>
    <source>
        <strain evidence="6 7">DSM 20419</strain>
    </source>
</reference>
<dbReference type="GO" id="GO:0003700">
    <property type="term" value="F:DNA-binding transcription factor activity"/>
    <property type="evidence" value="ECO:0007669"/>
    <property type="project" value="InterPro"/>
</dbReference>
<keyword evidence="3 6" id="KW-0238">DNA-binding</keyword>
<dbReference type="PRINTS" id="PR00039">
    <property type="entry name" value="HTHLYSR"/>
</dbReference>
<keyword evidence="4" id="KW-0804">Transcription</keyword>
<dbReference type="Gene3D" id="3.40.190.10">
    <property type="entry name" value="Periplasmic binding protein-like II"/>
    <property type="match status" value="2"/>
</dbReference>
<evidence type="ECO:0000259" key="5">
    <source>
        <dbReference type="PROSITE" id="PS50931"/>
    </source>
</evidence>
<dbReference type="InterPro" id="IPR036388">
    <property type="entry name" value="WH-like_DNA-bd_sf"/>
</dbReference>
<feature type="domain" description="HTH lysR-type" evidence="5">
    <location>
        <begin position="8"/>
        <end position="65"/>
    </location>
</feature>
<dbReference type="SUPFAM" id="SSF53850">
    <property type="entry name" value="Periplasmic binding protein-like II"/>
    <property type="match status" value="1"/>
</dbReference>
<dbReference type="Pfam" id="PF03466">
    <property type="entry name" value="LysR_substrate"/>
    <property type="match status" value="1"/>
</dbReference>
<dbReference type="Pfam" id="PF00126">
    <property type="entry name" value="HTH_1"/>
    <property type="match status" value="1"/>
</dbReference>